<keyword evidence="4" id="KW-0479">Metal-binding</keyword>
<dbReference type="RefSeq" id="WP_048134093.1">
    <property type="nucleotide sequence ID" value="NZ_CAYAXV010000003.1"/>
</dbReference>
<evidence type="ECO:0000256" key="4">
    <source>
        <dbReference type="ARBA" id="ARBA00022723"/>
    </source>
</evidence>
<dbReference type="PANTHER" id="PTHR47514">
    <property type="entry name" value="TRANSKETOLASE N-TERMINAL SECTION-RELATED"/>
    <property type="match status" value="1"/>
</dbReference>
<comment type="caution">
    <text evidence="7">The sequence shown here is derived from an EMBL/GenBank/DDBJ whole genome shotgun (WGS) entry which is preliminary data.</text>
</comment>
<dbReference type="CDD" id="cd02012">
    <property type="entry name" value="TPP_TK"/>
    <property type="match status" value="1"/>
</dbReference>
<evidence type="ECO:0000256" key="2">
    <source>
        <dbReference type="ARBA" id="ARBA00007131"/>
    </source>
</evidence>
<dbReference type="GO" id="GO:0046872">
    <property type="term" value="F:metal ion binding"/>
    <property type="evidence" value="ECO:0007669"/>
    <property type="project" value="UniProtKB-KW"/>
</dbReference>
<dbReference type="GO" id="GO:0006082">
    <property type="term" value="P:organic acid metabolic process"/>
    <property type="evidence" value="ECO:0007669"/>
    <property type="project" value="UniProtKB-ARBA"/>
</dbReference>
<dbReference type="InterPro" id="IPR049557">
    <property type="entry name" value="Transketolase_CS"/>
</dbReference>
<evidence type="ECO:0000313" key="8">
    <source>
        <dbReference type="Proteomes" id="UP000752814"/>
    </source>
</evidence>
<evidence type="ECO:0000259" key="6">
    <source>
        <dbReference type="Pfam" id="PF00456"/>
    </source>
</evidence>
<evidence type="ECO:0000256" key="5">
    <source>
        <dbReference type="ARBA" id="ARBA00023052"/>
    </source>
</evidence>
<dbReference type="Pfam" id="PF00456">
    <property type="entry name" value="Transketolase_N"/>
    <property type="match status" value="1"/>
</dbReference>
<evidence type="ECO:0000256" key="1">
    <source>
        <dbReference type="ARBA" id="ARBA00001964"/>
    </source>
</evidence>
<keyword evidence="5" id="KW-0786">Thiamine pyrophosphate</keyword>
<dbReference type="GeneID" id="41324136"/>
<feature type="domain" description="Transketolase N-terminal" evidence="6">
    <location>
        <begin position="15"/>
        <end position="275"/>
    </location>
</feature>
<evidence type="ECO:0000256" key="3">
    <source>
        <dbReference type="ARBA" id="ARBA00022679"/>
    </source>
</evidence>
<dbReference type="OMA" id="GQGYIAQ"/>
<protein>
    <submittedName>
        <fullName evidence="7">Transketolase</fullName>
    </submittedName>
</protein>
<dbReference type="GO" id="GO:0044272">
    <property type="term" value="P:sulfur compound biosynthetic process"/>
    <property type="evidence" value="ECO:0007669"/>
    <property type="project" value="UniProtKB-ARBA"/>
</dbReference>
<gene>
    <name evidence="7" type="ORF">A3207_06415</name>
</gene>
<dbReference type="SUPFAM" id="SSF52518">
    <property type="entry name" value="Thiamin diphosphate-binding fold (THDP-binding)"/>
    <property type="match status" value="1"/>
</dbReference>
<name>A0A8J8PHN4_9ARCH</name>
<dbReference type="PROSITE" id="PS00801">
    <property type="entry name" value="TRANSKETOLASE_1"/>
    <property type="match status" value="1"/>
</dbReference>
<dbReference type="GO" id="GO:0016740">
    <property type="term" value="F:transferase activity"/>
    <property type="evidence" value="ECO:0007669"/>
    <property type="project" value="UniProtKB-KW"/>
</dbReference>
<dbReference type="PANTHER" id="PTHR47514:SF1">
    <property type="entry name" value="TRANSKETOLASE N-TERMINAL SECTION-RELATED"/>
    <property type="match status" value="1"/>
</dbReference>
<reference evidence="7" key="1">
    <citation type="submission" date="2016-03" db="EMBL/GenBank/DDBJ databases">
        <authorList>
            <person name="Borrel G."/>
            <person name="Mccann A."/>
            <person name="O'Toole P.W."/>
        </authorList>
    </citation>
    <scope>NUCLEOTIDE SEQUENCE</scope>
    <source>
        <strain evidence="7">183</strain>
    </source>
</reference>
<comment type="cofactor">
    <cofactor evidence="1">
        <name>thiamine diphosphate</name>
        <dbReference type="ChEBI" id="CHEBI:58937"/>
    </cofactor>
</comment>
<comment type="similarity">
    <text evidence="2">Belongs to the transketolase family.</text>
</comment>
<organism evidence="7 8">
    <name type="scientific">Candidatus Methanomassiliicoccus intestinalis</name>
    <dbReference type="NCBI Taxonomy" id="1406512"/>
    <lineage>
        <taxon>Archaea</taxon>
        <taxon>Methanobacteriati</taxon>
        <taxon>Thermoplasmatota</taxon>
        <taxon>Thermoplasmata</taxon>
        <taxon>Methanomassiliicoccales</taxon>
        <taxon>Methanomassiliicoccaceae</taxon>
        <taxon>Methanomassiliicoccus</taxon>
    </lineage>
</organism>
<dbReference type="AlphaFoldDB" id="A0A8J8PHN4"/>
<dbReference type="InterPro" id="IPR029061">
    <property type="entry name" value="THDP-binding"/>
</dbReference>
<dbReference type="Proteomes" id="UP000752814">
    <property type="component" value="Unassembled WGS sequence"/>
</dbReference>
<sequence length="278" mass="30502">MTLYDDQTIQDLEAKAKTIRCHAIKMIYAAKSGHPGGSLSAADLITALFFKIMKHDPNNPHWEERDKFVLSKGHAAPSYYAALAECGYFPIDELLTLRKVDSNLQGHPCRQKTRGVEVSTGSLGQGLSMANGLALAAKLDRSGSRIYCICGDGELQEGQNWEAAMLAAQYKLDNLTLFIDRNKLQIDGPTEQVMSLEPLADKWLAFGWNLIEINGHDMRQILEACDKAKETTGKPTVIIANTIKGKGVSFMEGAIGFHGKAPNEDEYKIALKELGDCA</sequence>
<keyword evidence="3" id="KW-0808">Transferase</keyword>
<evidence type="ECO:0000313" key="7">
    <source>
        <dbReference type="EMBL" id="TQS83954.1"/>
    </source>
</evidence>
<proteinExistence type="inferred from homology"/>
<dbReference type="Gene3D" id="3.40.50.970">
    <property type="match status" value="1"/>
</dbReference>
<accession>A0A8J8PHN4</accession>
<dbReference type="InterPro" id="IPR005474">
    <property type="entry name" value="Transketolase_N"/>
</dbReference>
<dbReference type="EMBL" id="LVVT01000007">
    <property type="protein sequence ID" value="TQS83954.1"/>
    <property type="molecule type" value="Genomic_DNA"/>
</dbReference>